<feature type="compositionally biased region" description="Low complexity" evidence="4">
    <location>
        <begin position="490"/>
        <end position="505"/>
    </location>
</feature>
<dbReference type="GeneID" id="37027414"/>
<dbReference type="SMART" id="SM00324">
    <property type="entry name" value="RhoGAP"/>
    <property type="match status" value="1"/>
</dbReference>
<dbReference type="PANTHER" id="PTHR23176:SF134">
    <property type="entry name" value="RHO-TYPE GTPASE-ACTIVATING PROTEIN"/>
    <property type="match status" value="1"/>
</dbReference>
<feature type="compositionally biased region" description="Polar residues" evidence="4">
    <location>
        <begin position="36"/>
        <end position="61"/>
    </location>
</feature>
<dbReference type="InterPro" id="IPR001060">
    <property type="entry name" value="FCH_dom"/>
</dbReference>
<dbReference type="Pfam" id="PF00620">
    <property type="entry name" value="RhoGAP"/>
    <property type="match status" value="1"/>
</dbReference>
<dbReference type="Pfam" id="PF00611">
    <property type="entry name" value="FCH"/>
    <property type="match status" value="1"/>
</dbReference>
<dbReference type="SUPFAM" id="SSF103657">
    <property type="entry name" value="BAR/IMD domain-like"/>
    <property type="match status" value="1"/>
</dbReference>
<dbReference type="GO" id="GO:0007165">
    <property type="term" value="P:signal transduction"/>
    <property type="evidence" value="ECO:0007669"/>
    <property type="project" value="InterPro"/>
</dbReference>
<dbReference type="PROSITE" id="PS50238">
    <property type="entry name" value="RHOGAP"/>
    <property type="match status" value="1"/>
</dbReference>
<feature type="compositionally biased region" description="Basic and acidic residues" evidence="4">
    <location>
        <begin position="766"/>
        <end position="776"/>
    </location>
</feature>
<name>A0A316UUR8_9BASI</name>
<protein>
    <submittedName>
        <fullName evidence="7">RhoGAP-domain-containing protein</fullName>
    </submittedName>
</protein>
<accession>A0A316UUR8</accession>
<keyword evidence="8" id="KW-1185">Reference proteome</keyword>
<evidence type="ECO:0000256" key="1">
    <source>
        <dbReference type="ARBA" id="ARBA00022468"/>
    </source>
</evidence>
<feature type="region of interest" description="Disordered" evidence="4">
    <location>
        <begin position="296"/>
        <end position="316"/>
    </location>
</feature>
<gene>
    <name evidence="7" type="ORF">BDZ90DRAFT_230759</name>
</gene>
<evidence type="ECO:0000313" key="7">
    <source>
        <dbReference type="EMBL" id="PWN28744.1"/>
    </source>
</evidence>
<dbReference type="Gene3D" id="1.10.555.10">
    <property type="entry name" value="Rho GTPase activation protein"/>
    <property type="match status" value="1"/>
</dbReference>
<dbReference type="PANTHER" id="PTHR23176">
    <property type="entry name" value="RHO/RAC/CDC GTPASE-ACTIVATING PROTEIN"/>
    <property type="match status" value="1"/>
</dbReference>
<feature type="domain" description="Rho-GAP" evidence="5">
    <location>
        <begin position="529"/>
        <end position="754"/>
    </location>
</feature>
<organism evidence="7 8">
    <name type="scientific">Jaminaea rosea</name>
    <dbReference type="NCBI Taxonomy" id="1569628"/>
    <lineage>
        <taxon>Eukaryota</taxon>
        <taxon>Fungi</taxon>
        <taxon>Dikarya</taxon>
        <taxon>Basidiomycota</taxon>
        <taxon>Ustilaginomycotina</taxon>
        <taxon>Exobasidiomycetes</taxon>
        <taxon>Microstromatales</taxon>
        <taxon>Microstromatales incertae sedis</taxon>
        <taxon>Jaminaea</taxon>
    </lineage>
</organism>
<feature type="region of interest" description="Disordered" evidence="4">
    <location>
        <begin position="696"/>
        <end position="736"/>
    </location>
</feature>
<dbReference type="EMBL" id="KZ819664">
    <property type="protein sequence ID" value="PWN28744.1"/>
    <property type="molecule type" value="Genomic_DNA"/>
</dbReference>
<dbReference type="InterPro" id="IPR000198">
    <property type="entry name" value="RhoGAP_dom"/>
</dbReference>
<dbReference type="SMART" id="SM00055">
    <property type="entry name" value="FCH"/>
    <property type="match status" value="1"/>
</dbReference>
<evidence type="ECO:0000259" key="5">
    <source>
        <dbReference type="PROSITE" id="PS50238"/>
    </source>
</evidence>
<dbReference type="GO" id="GO:0005737">
    <property type="term" value="C:cytoplasm"/>
    <property type="evidence" value="ECO:0007669"/>
    <property type="project" value="TreeGrafter"/>
</dbReference>
<evidence type="ECO:0000259" key="6">
    <source>
        <dbReference type="PROSITE" id="PS51741"/>
    </source>
</evidence>
<dbReference type="SUPFAM" id="SSF48350">
    <property type="entry name" value="GTPase activation domain, GAP"/>
    <property type="match status" value="1"/>
</dbReference>
<dbReference type="RefSeq" id="XP_025363356.1">
    <property type="nucleotide sequence ID" value="XM_025505591.1"/>
</dbReference>
<reference evidence="7 8" key="1">
    <citation type="journal article" date="2018" name="Mol. Biol. Evol.">
        <title>Broad Genomic Sampling Reveals a Smut Pathogenic Ancestry of the Fungal Clade Ustilaginomycotina.</title>
        <authorList>
            <person name="Kijpornyongpan T."/>
            <person name="Mondo S.J."/>
            <person name="Barry K."/>
            <person name="Sandor L."/>
            <person name="Lee J."/>
            <person name="Lipzen A."/>
            <person name="Pangilinan J."/>
            <person name="LaButti K."/>
            <person name="Hainaut M."/>
            <person name="Henrissat B."/>
            <person name="Grigoriev I.V."/>
            <person name="Spatafora J.W."/>
            <person name="Aime M.C."/>
        </authorList>
    </citation>
    <scope>NUCLEOTIDE SEQUENCE [LARGE SCALE GENOMIC DNA]</scope>
    <source>
        <strain evidence="7 8">MCA 5214</strain>
    </source>
</reference>
<dbReference type="InterPro" id="IPR050729">
    <property type="entry name" value="Rho-GAP"/>
</dbReference>
<evidence type="ECO:0000256" key="4">
    <source>
        <dbReference type="SAM" id="MobiDB-lite"/>
    </source>
</evidence>
<evidence type="ECO:0000256" key="3">
    <source>
        <dbReference type="SAM" id="Coils"/>
    </source>
</evidence>
<dbReference type="Gene3D" id="1.20.1270.60">
    <property type="entry name" value="Arfaptin homology (AH) domain/BAR domain"/>
    <property type="match status" value="1"/>
</dbReference>
<dbReference type="InterPro" id="IPR027267">
    <property type="entry name" value="AH/BAR_dom_sf"/>
</dbReference>
<feature type="region of interest" description="Disordered" evidence="4">
    <location>
        <begin position="1"/>
        <end position="128"/>
    </location>
</feature>
<dbReference type="InterPro" id="IPR008936">
    <property type="entry name" value="Rho_GTPase_activation_prot"/>
</dbReference>
<dbReference type="GO" id="GO:0005096">
    <property type="term" value="F:GTPase activator activity"/>
    <property type="evidence" value="ECO:0007669"/>
    <property type="project" value="UniProtKB-KW"/>
</dbReference>
<evidence type="ECO:0000313" key="8">
    <source>
        <dbReference type="Proteomes" id="UP000245884"/>
    </source>
</evidence>
<feature type="region of interest" description="Disordered" evidence="4">
    <location>
        <begin position="763"/>
        <end position="783"/>
    </location>
</feature>
<feature type="region of interest" description="Disordered" evidence="4">
    <location>
        <begin position="335"/>
        <end position="362"/>
    </location>
</feature>
<evidence type="ECO:0000256" key="2">
    <source>
        <dbReference type="PROSITE-ProRule" id="PRU01077"/>
    </source>
</evidence>
<dbReference type="InterPro" id="IPR031160">
    <property type="entry name" value="F_BAR_dom"/>
</dbReference>
<dbReference type="OrthoDB" id="79452at2759"/>
<dbReference type="PROSITE" id="PS51741">
    <property type="entry name" value="F_BAR"/>
    <property type="match status" value="1"/>
</dbReference>
<feature type="domain" description="F-BAR" evidence="6">
    <location>
        <begin position="136"/>
        <end position="445"/>
    </location>
</feature>
<feature type="coiled-coil region" evidence="3">
    <location>
        <begin position="228"/>
        <end position="283"/>
    </location>
</feature>
<dbReference type="AlphaFoldDB" id="A0A316UUR8"/>
<feature type="compositionally biased region" description="Polar residues" evidence="4">
    <location>
        <begin position="1"/>
        <end position="29"/>
    </location>
</feature>
<feature type="compositionally biased region" description="Low complexity" evidence="4">
    <location>
        <begin position="84"/>
        <end position="106"/>
    </location>
</feature>
<keyword evidence="1" id="KW-0343">GTPase activation</keyword>
<dbReference type="STRING" id="1569628.A0A316UUR8"/>
<dbReference type="Proteomes" id="UP000245884">
    <property type="component" value="Unassembled WGS sequence"/>
</dbReference>
<sequence>MASARTTLSPNHGQLNVFGTSPGGSSDVSNEAIGHTTPSARYTSLSSSMASDAPTMSSSNAPPLAAFPTRPSMSSRRSTEERTSTTSESANMTASTTATTIAGSSSKMPFSPTAYNQQQQQQQQPTQREIVPTTFDEATLRALCDTDVGLPLLYERIKQSMNSCREAANFFKKRAVLEEEYGRSLLKLSKASLESYGSVDGKAGSYVSSYHTILSTHEHLGESRLKFAQRLGEMSEELNNLIKEVDRNRKTAKDTGVRLERNLVEAEASVEKARARFDSAAEDLERILLVKSGESGKGGELAASHAASGSWSGGSGGSQNLVATKGRSLGKAIGKGGMLFKNSKNPQQLMRQEEETRMRTSQLSDTFRREVLQTQQMRQEWFNLQLPRILRSLKESADEIDNGLQYHLARYAYLYESTVLADGMVITPVGDAGTSSSTPSTPAQTSSVGLKQAAEFIDNRSDFKTFMQNYTVLHARDYKGPRREGQYEDGGASVFGAGSSSHNNNGHGGGSSNNGAASQHQPSRPIFGVDLATQMARDNVEVPGILEKCCAAVEQVGKENMGIYRLSGTTSKVQRLKAKFDADWTSVDLFNEDDGEALSDINIVSGCLKLWFRELPEPLLTWELYRPFIDAAKVENDRLRHIRLHEVVNLLPDANYSTLKALMGHLDRVKGAEDVNQMSASNLAIVFGPTLLGPPPKGMVFENQQGEDGAADSTDQDTSATGGADDDGSGGALADMASQSKAVETILVHYRDIFLEDDEIEAAEQEEQRARRERDAAWANVGA</sequence>
<keyword evidence="2 3" id="KW-0175">Coiled coil</keyword>
<feature type="region of interest" description="Disordered" evidence="4">
    <location>
        <begin position="481"/>
        <end position="523"/>
    </location>
</feature>
<proteinExistence type="predicted"/>